<dbReference type="PANTHER" id="PTHR46797">
    <property type="entry name" value="HTH-TYPE TRANSCRIPTIONAL REGULATOR"/>
    <property type="match status" value="1"/>
</dbReference>
<evidence type="ECO:0000256" key="1">
    <source>
        <dbReference type="ARBA" id="ARBA00023125"/>
    </source>
</evidence>
<dbReference type="Gene3D" id="1.10.260.40">
    <property type="entry name" value="lambda repressor-like DNA-binding domains"/>
    <property type="match status" value="1"/>
</dbReference>
<dbReference type="InterPro" id="IPR011051">
    <property type="entry name" value="RmlC_Cupin_sf"/>
</dbReference>
<feature type="domain" description="HTH cro/C1-type" evidence="2">
    <location>
        <begin position="12"/>
        <end position="66"/>
    </location>
</feature>
<proteinExistence type="predicted"/>
<gene>
    <name evidence="3" type="ORF">H8693_00290</name>
</gene>
<dbReference type="SMART" id="SM00530">
    <property type="entry name" value="HTH_XRE"/>
    <property type="match status" value="1"/>
</dbReference>
<dbReference type="GO" id="GO:0003700">
    <property type="term" value="F:DNA-binding transcription factor activity"/>
    <property type="evidence" value="ECO:0007669"/>
    <property type="project" value="TreeGrafter"/>
</dbReference>
<keyword evidence="4" id="KW-1185">Reference proteome</keyword>
<dbReference type="Gene3D" id="2.60.120.10">
    <property type="entry name" value="Jelly Rolls"/>
    <property type="match status" value="1"/>
</dbReference>
<evidence type="ECO:0000259" key="2">
    <source>
        <dbReference type="PROSITE" id="PS50943"/>
    </source>
</evidence>
<dbReference type="PANTHER" id="PTHR46797:SF19">
    <property type="entry name" value="BLL2473 PROTEIN"/>
    <property type="match status" value="1"/>
</dbReference>
<reference evidence="3" key="1">
    <citation type="submission" date="2020-08" db="EMBL/GenBank/DDBJ databases">
        <title>Genome public.</title>
        <authorList>
            <person name="Liu C."/>
            <person name="Sun Q."/>
        </authorList>
    </citation>
    <scope>NUCLEOTIDE SEQUENCE</scope>
    <source>
        <strain evidence="3">NSJ-63</strain>
    </source>
</reference>
<dbReference type="AlphaFoldDB" id="A0A926DFU2"/>
<dbReference type="PROSITE" id="PS50943">
    <property type="entry name" value="HTH_CROC1"/>
    <property type="match status" value="1"/>
</dbReference>
<dbReference type="SUPFAM" id="SSF47413">
    <property type="entry name" value="lambda repressor-like DNA-binding domains"/>
    <property type="match status" value="1"/>
</dbReference>
<comment type="caution">
    <text evidence="3">The sequence shown here is derived from an EMBL/GenBank/DDBJ whole genome shotgun (WGS) entry which is preliminary data.</text>
</comment>
<evidence type="ECO:0000313" key="4">
    <source>
        <dbReference type="Proteomes" id="UP000617951"/>
    </source>
</evidence>
<dbReference type="EMBL" id="JACRSS010000001">
    <property type="protein sequence ID" value="MBC8537373.1"/>
    <property type="molecule type" value="Genomic_DNA"/>
</dbReference>
<protein>
    <submittedName>
        <fullName evidence="3">Cupin domain-containing protein</fullName>
    </submittedName>
</protein>
<dbReference type="GO" id="GO:0005829">
    <property type="term" value="C:cytosol"/>
    <property type="evidence" value="ECO:0007669"/>
    <property type="project" value="TreeGrafter"/>
</dbReference>
<dbReference type="Pfam" id="PF12844">
    <property type="entry name" value="HTH_19"/>
    <property type="match status" value="1"/>
</dbReference>
<dbReference type="InterPro" id="IPR010982">
    <property type="entry name" value="Lambda_DNA-bd_dom_sf"/>
</dbReference>
<name>A0A926DFU2_9FIRM</name>
<dbReference type="InterPro" id="IPR013096">
    <property type="entry name" value="Cupin_2"/>
</dbReference>
<accession>A0A926DFU2</accession>
<dbReference type="Proteomes" id="UP000617951">
    <property type="component" value="Unassembled WGS sequence"/>
</dbReference>
<dbReference type="InterPro" id="IPR050807">
    <property type="entry name" value="TransReg_Diox_bact_type"/>
</dbReference>
<sequence>MKENLEVIAERIADMREIMNISAEEMAMATGMSVEEYLEYESGKKDFSFSFLYTVADKLGLDITDLLTGESARLSMFTCVRAGEGLEMNRRKEYKYQHLAYLFKHKKMEPFFVTVEPSDVDAATHKKSHKGHEFNYILEGSMTFFIGEESVLVNKGDAIYFNSQYPHSMQAENGERCCFLAIIAK</sequence>
<dbReference type="InterPro" id="IPR014710">
    <property type="entry name" value="RmlC-like_jellyroll"/>
</dbReference>
<dbReference type="CDD" id="cd00093">
    <property type="entry name" value="HTH_XRE"/>
    <property type="match status" value="1"/>
</dbReference>
<organism evidence="3 4">
    <name type="scientific">Guopingia tenuis</name>
    <dbReference type="NCBI Taxonomy" id="2763656"/>
    <lineage>
        <taxon>Bacteria</taxon>
        <taxon>Bacillati</taxon>
        <taxon>Bacillota</taxon>
        <taxon>Clostridia</taxon>
        <taxon>Christensenellales</taxon>
        <taxon>Christensenellaceae</taxon>
        <taxon>Guopingia</taxon>
    </lineage>
</organism>
<dbReference type="InterPro" id="IPR001387">
    <property type="entry name" value="Cro/C1-type_HTH"/>
</dbReference>
<dbReference type="Pfam" id="PF07883">
    <property type="entry name" value="Cupin_2"/>
    <property type="match status" value="1"/>
</dbReference>
<dbReference type="SUPFAM" id="SSF51182">
    <property type="entry name" value="RmlC-like cupins"/>
    <property type="match status" value="1"/>
</dbReference>
<dbReference type="GO" id="GO:0003677">
    <property type="term" value="F:DNA binding"/>
    <property type="evidence" value="ECO:0007669"/>
    <property type="project" value="UniProtKB-KW"/>
</dbReference>
<dbReference type="RefSeq" id="WP_249279303.1">
    <property type="nucleotide sequence ID" value="NZ_JACRSS010000001.1"/>
</dbReference>
<keyword evidence="1" id="KW-0238">DNA-binding</keyword>
<dbReference type="CDD" id="cd02209">
    <property type="entry name" value="cupin_XRE_C"/>
    <property type="match status" value="1"/>
</dbReference>
<evidence type="ECO:0000313" key="3">
    <source>
        <dbReference type="EMBL" id="MBC8537373.1"/>
    </source>
</evidence>